<evidence type="ECO:0000256" key="1">
    <source>
        <dbReference type="SAM" id="MobiDB-lite"/>
    </source>
</evidence>
<keyword evidence="2" id="KW-0812">Transmembrane</keyword>
<reference evidence="3 4" key="1">
    <citation type="journal article" date="2019" name="Int. J. Syst. Evol. Microbiol.">
        <title>The Global Catalogue of Microorganisms (GCM) 10K type strain sequencing project: providing services to taxonomists for standard genome sequencing and annotation.</title>
        <authorList>
            <consortium name="The Broad Institute Genomics Platform"/>
            <consortium name="The Broad Institute Genome Sequencing Center for Infectious Disease"/>
            <person name="Wu L."/>
            <person name="Ma J."/>
        </authorList>
    </citation>
    <scope>NUCLEOTIDE SEQUENCE [LARGE SCALE GENOMIC DNA]</scope>
    <source>
        <strain evidence="3 4">CGMCC 1.15824</strain>
    </source>
</reference>
<dbReference type="GO" id="GO:0016874">
    <property type="term" value="F:ligase activity"/>
    <property type="evidence" value="ECO:0007669"/>
    <property type="project" value="UniProtKB-KW"/>
</dbReference>
<dbReference type="InterPro" id="IPR006336">
    <property type="entry name" value="GCS2"/>
</dbReference>
<keyword evidence="2" id="KW-1133">Transmembrane helix</keyword>
<dbReference type="Pfam" id="PF04107">
    <property type="entry name" value="GCS2"/>
    <property type="match status" value="1"/>
</dbReference>
<protein>
    <submittedName>
        <fullName evidence="3">Glutamate-cysteine ligase family protein</fullName>
    </submittedName>
</protein>
<sequence length="451" mass="48508">MQLSLELEYWTVDDTGALAPAAPVVKRIDDLDAESADPMLEVVTDPCDDVAELRGEVTRRLREAIRVAREEGRRLVPLATPLNTGPIGTDDGPRTQVQRRVLGDDFANATRCAGTHLHVDRIDGAETDQVNLLTALDPAFALVSSSAHHRGENVAACARAHVYRRGCYGDHPELGRLRPYVGSVAEHEERTAASFEGFRATALSEGVDPDAFDANFAPEDSTWTPIRVREEFDTIEWRGPDVALPDQLLRLVADLENALEATVDGGLEIGGELGISADGVTVPEFDRLDGGSGDRRRPRITRRRGLSGRDGVRSRELPPPLDGSPGRLPADDPSGPADPAPVRRPSRRGSRPSHDPRAVPAGSDPVRVTMSEALPLPEDVPDPLSALAEPITATRYDVALGVILAAFVATAVVTFAIGLRSIGLLLFPAAIGILVIVDTCYLHPPIDRDPE</sequence>
<dbReference type="RefSeq" id="WP_224827173.1">
    <property type="nucleotide sequence ID" value="NZ_JAIVEF010000001.1"/>
</dbReference>
<evidence type="ECO:0000313" key="4">
    <source>
        <dbReference type="Proteomes" id="UP001595925"/>
    </source>
</evidence>
<comment type="caution">
    <text evidence="3">The sequence shown here is derived from an EMBL/GenBank/DDBJ whole genome shotgun (WGS) entry which is preliminary data.</text>
</comment>
<dbReference type="Proteomes" id="UP001595925">
    <property type="component" value="Unassembled WGS sequence"/>
</dbReference>
<evidence type="ECO:0000256" key="2">
    <source>
        <dbReference type="SAM" id="Phobius"/>
    </source>
</evidence>
<dbReference type="InterPro" id="IPR014746">
    <property type="entry name" value="Gln_synth/guanido_kin_cat_dom"/>
</dbReference>
<keyword evidence="2" id="KW-0472">Membrane</keyword>
<dbReference type="Gene3D" id="3.30.590.20">
    <property type="match status" value="1"/>
</dbReference>
<proteinExistence type="predicted"/>
<feature type="compositionally biased region" description="Basic residues" evidence="1">
    <location>
        <begin position="296"/>
        <end position="306"/>
    </location>
</feature>
<feature type="region of interest" description="Disordered" evidence="1">
    <location>
        <begin position="282"/>
        <end position="366"/>
    </location>
</feature>
<gene>
    <name evidence="3" type="ORF">ACFPFO_11390</name>
</gene>
<organism evidence="3 4">
    <name type="scientific">Saliphagus infecundisoli</name>
    <dbReference type="NCBI Taxonomy" id="1849069"/>
    <lineage>
        <taxon>Archaea</taxon>
        <taxon>Methanobacteriati</taxon>
        <taxon>Methanobacteriota</taxon>
        <taxon>Stenosarchaea group</taxon>
        <taxon>Halobacteria</taxon>
        <taxon>Halobacteriales</taxon>
        <taxon>Natrialbaceae</taxon>
        <taxon>Saliphagus</taxon>
    </lineage>
</organism>
<dbReference type="AlphaFoldDB" id="A0ABD5QF39"/>
<keyword evidence="3" id="KW-0436">Ligase</keyword>
<dbReference type="EMBL" id="JBHSJG010000036">
    <property type="protein sequence ID" value="MFC4988347.1"/>
    <property type="molecule type" value="Genomic_DNA"/>
</dbReference>
<feature type="transmembrane region" description="Helical" evidence="2">
    <location>
        <begin position="424"/>
        <end position="444"/>
    </location>
</feature>
<feature type="transmembrane region" description="Helical" evidence="2">
    <location>
        <begin position="398"/>
        <end position="417"/>
    </location>
</feature>
<name>A0ABD5QF39_9EURY</name>
<accession>A0ABD5QF39</accession>
<keyword evidence="4" id="KW-1185">Reference proteome</keyword>
<evidence type="ECO:0000313" key="3">
    <source>
        <dbReference type="EMBL" id="MFC4988347.1"/>
    </source>
</evidence>
<dbReference type="SUPFAM" id="SSF55931">
    <property type="entry name" value="Glutamine synthetase/guanido kinase"/>
    <property type="match status" value="1"/>
</dbReference>
<feature type="compositionally biased region" description="Basic and acidic residues" evidence="1">
    <location>
        <begin position="284"/>
        <end position="295"/>
    </location>
</feature>